<dbReference type="FunFam" id="3.60.15.10:FF:000033">
    <property type="entry name" value="MBL fold metallo-hydrolase"/>
    <property type="match status" value="1"/>
</dbReference>
<dbReference type="Proteomes" id="UP001199106">
    <property type="component" value="Unassembled WGS sequence"/>
</dbReference>
<dbReference type="CDD" id="cd07724">
    <property type="entry name" value="POD-like_MBL-fold"/>
    <property type="match status" value="1"/>
</dbReference>
<reference evidence="3" key="1">
    <citation type="submission" date="2021-07" db="EMBL/GenBank/DDBJ databases">
        <title>Genome Resource of American Ginseng Black Spot Pathogen Alternaria panax.</title>
        <authorList>
            <person name="Qiu C."/>
            <person name="Wang W."/>
            <person name="Liu Z."/>
        </authorList>
    </citation>
    <scope>NUCLEOTIDE SEQUENCE</scope>
    <source>
        <strain evidence="3">BNCC115425</strain>
    </source>
</reference>
<sequence>MTPEPNVISLFEKRTGTWQYVVADPSTKKAVIIDSVLDYDPTNQGISTSTVDALLAVVSENGYHIEKILETHAHADHLTAASYLQHRLHQRQGFKPPICIGQRIKQVQDLFAARYSIPADEYEGVFDHLFEDDEVFKIGQLTAKIIHLPGHTPDHIGYQITGNVFCGDSIFHADIGTARCDFPGGSAKDLFESAQKLLKLPHDVKVWTGHDYPACPERCDAVPWMTVQDHKENNKHISSDTQENAFLTMRGERDANLSAPKLLDPSLQINIRAGRLPRLTNEGQRLMHLPLKLDGEGW</sequence>
<dbReference type="PANTHER" id="PTHR43084">
    <property type="entry name" value="PERSULFIDE DIOXYGENASE ETHE1"/>
    <property type="match status" value="1"/>
</dbReference>
<name>A0AAD4FCM5_9PLEO</name>
<evidence type="ECO:0000313" key="3">
    <source>
        <dbReference type="EMBL" id="KAG9185059.1"/>
    </source>
</evidence>
<dbReference type="AlphaFoldDB" id="A0AAD4FCM5"/>
<dbReference type="Gene3D" id="3.60.15.10">
    <property type="entry name" value="Ribonuclease Z/Hydroxyacylglutathione hydrolase-like"/>
    <property type="match status" value="1"/>
</dbReference>
<dbReference type="SMART" id="SM00849">
    <property type="entry name" value="Lactamase_B"/>
    <property type="match status" value="1"/>
</dbReference>
<accession>A0AAD4FCM5</accession>
<comment type="caution">
    <text evidence="3">The sequence shown here is derived from an EMBL/GenBank/DDBJ whole genome shotgun (WGS) entry which is preliminary data.</text>
</comment>
<keyword evidence="4" id="KW-1185">Reference proteome</keyword>
<dbReference type="GO" id="GO:0046872">
    <property type="term" value="F:metal ion binding"/>
    <property type="evidence" value="ECO:0007669"/>
    <property type="project" value="UniProtKB-KW"/>
</dbReference>
<organism evidence="3 4">
    <name type="scientific">Alternaria panax</name>
    <dbReference type="NCBI Taxonomy" id="48097"/>
    <lineage>
        <taxon>Eukaryota</taxon>
        <taxon>Fungi</taxon>
        <taxon>Dikarya</taxon>
        <taxon>Ascomycota</taxon>
        <taxon>Pezizomycotina</taxon>
        <taxon>Dothideomycetes</taxon>
        <taxon>Pleosporomycetidae</taxon>
        <taxon>Pleosporales</taxon>
        <taxon>Pleosporineae</taxon>
        <taxon>Pleosporaceae</taxon>
        <taxon>Alternaria</taxon>
        <taxon>Alternaria sect. Panax</taxon>
    </lineage>
</organism>
<gene>
    <name evidence="3" type="ORF">G6011_03006</name>
</gene>
<evidence type="ECO:0000259" key="2">
    <source>
        <dbReference type="SMART" id="SM00849"/>
    </source>
</evidence>
<feature type="domain" description="Metallo-beta-lactamase" evidence="2">
    <location>
        <begin position="16"/>
        <end position="210"/>
    </location>
</feature>
<evidence type="ECO:0000256" key="1">
    <source>
        <dbReference type="ARBA" id="ARBA00022723"/>
    </source>
</evidence>
<protein>
    <recommendedName>
        <fullName evidence="2">Metallo-beta-lactamase domain-containing protein</fullName>
    </recommendedName>
</protein>
<dbReference type="InterPro" id="IPR001279">
    <property type="entry name" value="Metallo-B-lactamas"/>
</dbReference>
<dbReference type="GO" id="GO:0050313">
    <property type="term" value="F:sulfur dioxygenase activity"/>
    <property type="evidence" value="ECO:0007669"/>
    <property type="project" value="InterPro"/>
</dbReference>
<dbReference type="PANTHER" id="PTHR43084:SF1">
    <property type="entry name" value="PERSULFIDE DIOXYGENASE ETHE1, MITOCHONDRIAL"/>
    <property type="match status" value="1"/>
</dbReference>
<dbReference type="InterPro" id="IPR051682">
    <property type="entry name" value="Mito_Persulfide_Diox"/>
</dbReference>
<dbReference type="SUPFAM" id="SSF56281">
    <property type="entry name" value="Metallo-hydrolase/oxidoreductase"/>
    <property type="match status" value="1"/>
</dbReference>
<dbReference type="InterPro" id="IPR044528">
    <property type="entry name" value="POD-like_MBL-fold"/>
</dbReference>
<proteinExistence type="predicted"/>
<dbReference type="EMBL" id="JAANER010000012">
    <property type="protein sequence ID" value="KAG9185059.1"/>
    <property type="molecule type" value="Genomic_DNA"/>
</dbReference>
<dbReference type="InterPro" id="IPR036866">
    <property type="entry name" value="RibonucZ/Hydroxyglut_hydro"/>
</dbReference>
<evidence type="ECO:0000313" key="4">
    <source>
        <dbReference type="Proteomes" id="UP001199106"/>
    </source>
</evidence>
<keyword evidence="1" id="KW-0479">Metal-binding</keyword>
<dbReference type="Pfam" id="PF00753">
    <property type="entry name" value="Lactamase_B"/>
    <property type="match status" value="1"/>
</dbReference>
<dbReference type="GO" id="GO:0006749">
    <property type="term" value="P:glutathione metabolic process"/>
    <property type="evidence" value="ECO:0007669"/>
    <property type="project" value="InterPro"/>
</dbReference>
<dbReference type="GO" id="GO:0070813">
    <property type="term" value="P:hydrogen sulfide metabolic process"/>
    <property type="evidence" value="ECO:0007669"/>
    <property type="project" value="TreeGrafter"/>
</dbReference>